<dbReference type="InterPro" id="IPR000156">
    <property type="entry name" value="Ran_bind_dom"/>
</dbReference>
<comment type="subcellular location">
    <subcellularLocation>
        <location evidence="1">Nucleus</location>
    </subcellularLocation>
</comment>
<evidence type="ECO:0000259" key="4">
    <source>
        <dbReference type="PROSITE" id="PS50196"/>
    </source>
</evidence>
<feature type="compositionally biased region" description="Polar residues" evidence="3">
    <location>
        <begin position="111"/>
        <end position="126"/>
    </location>
</feature>
<feature type="domain" description="RanBD1" evidence="4">
    <location>
        <begin position="258"/>
        <end position="394"/>
    </location>
</feature>
<organism evidence="5 6">
    <name type="scientific">Wickerhamomyces mucosus</name>
    <dbReference type="NCBI Taxonomy" id="1378264"/>
    <lineage>
        <taxon>Eukaryota</taxon>
        <taxon>Fungi</taxon>
        <taxon>Dikarya</taxon>
        <taxon>Ascomycota</taxon>
        <taxon>Saccharomycotina</taxon>
        <taxon>Saccharomycetes</taxon>
        <taxon>Phaffomycetales</taxon>
        <taxon>Wickerhamomycetaceae</taxon>
        <taxon>Wickerhamomyces</taxon>
    </lineage>
</organism>
<dbReference type="InterPro" id="IPR045255">
    <property type="entry name" value="RanBP1-like"/>
</dbReference>
<protein>
    <recommendedName>
        <fullName evidence="4">RanBD1 domain-containing protein</fullName>
    </recommendedName>
</protein>
<evidence type="ECO:0000256" key="2">
    <source>
        <dbReference type="ARBA" id="ARBA00023242"/>
    </source>
</evidence>
<dbReference type="GO" id="GO:0006607">
    <property type="term" value="P:NLS-bearing protein import into nucleus"/>
    <property type="evidence" value="ECO:0007669"/>
    <property type="project" value="TreeGrafter"/>
</dbReference>
<evidence type="ECO:0000256" key="1">
    <source>
        <dbReference type="ARBA" id="ARBA00004123"/>
    </source>
</evidence>
<proteinExistence type="predicted"/>
<reference evidence="5" key="1">
    <citation type="journal article" date="2021" name="Open Biol.">
        <title>Shared evolutionary footprints suggest mitochondrial oxidative damage underlies multiple complex I losses in fungi.</title>
        <authorList>
            <person name="Schikora-Tamarit M.A."/>
            <person name="Marcet-Houben M."/>
            <person name="Nosek J."/>
            <person name="Gabaldon T."/>
        </authorList>
    </citation>
    <scope>NUCLEOTIDE SEQUENCE</scope>
    <source>
        <strain evidence="5">CBS6341</strain>
    </source>
</reference>
<dbReference type="InterPro" id="IPR011993">
    <property type="entry name" value="PH-like_dom_sf"/>
</dbReference>
<keyword evidence="6" id="KW-1185">Reference proteome</keyword>
<dbReference type="Gene3D" id="2.30.29.30">
    <property type="entry name" value="Pleckstrin-homology domain (PH domain)/Phosphotyrosine-binding domain (PTB)"/>
    <property type="match status" value="1"/>
</dbReference>
<keyword evidence="2" id="KW-0539">Nucleus</keyword>
<name>A0A9P8PVR0_9ASCO</name>
<feature type="compositionally biased region" description="Basic and acidic residues" evidence="3">
    <location>
        <begin position="1"/>
        <end position="13"/>
    </location>
</feature>
<reference evidence="5" key="2">
    <citation type="submission" date="2021-01" db="EMBL/GenBank/DDBJ databases">
        <authorList>
            <person name="Schikora-Tamarit M.A."/>
        </authorList>
    </citation>
    <scope>NUCLEOTIDE SEQUENCE</scope>
    <source>
        <strain evidence="5">CBS6341</strain>
    </source>
</reference>
<dbReference type="PANTHER" id="PTHR23138">
    <property type="entry name" value="RAN BINDING PROTEIN"/>
    <property type="match status" value="1"/>
</dbReference>
<sequence length="394" mass="44043">MSEEEKKSADDRINIIISDGKPTSKNIEKSEEDQEASLSRKRTRDDVEEEEQQDKDRHEIDEAPAQLKKQKALITETEDLEKDNTLQYTVDESKSEIPSTDEKSDEKSKDVSNQGKETLKELQSNEAEGKNEDPKKAKENHDHANKEEEKKEGEKKENEKKKSEPKFVFGATTPFGARAFSLGTNKNVFATNTSTKTSSSTSETDSSSKPSASPSIFGATSNFGNAFQSAIQKESIFDAPKHEEKKEPLNSPETSSQHLYKQVDLEKKEIKSGEENEEQVFTCRAKLYTLDLTNIKDGWRERGVGNVHVNQSKSGSSSRIIMRSNGLLKVILNTPLVAGLEVLKGFPSSLTSEKFLRITSVENSKPIQYAIKTGKVETITELYEIITSLIPETV</sequence>
<dbReference type="OrthoDB" id="411251at2759"/>
<dbReference type="SUPFAM" id="SSF50729">
    <property type="entry name" value="PH domain-like"/>
    <property type="match status" value="1"/>
</dbReference>
<feature type="compositionally biased region" description="Basic and acidic residues" evidence="3">
    <location>
        <begin position="91"/>
        <end position="110"/>
    </location>
</feature>
<dbReference type="AlphaFoldDB" id="A0A9P8PVR0"/>
<dbReference type="EMBL" id="JAEUBF010000389">
    <property type="protein sequence ID" value="KAH3679196.1"/>
    <property type="molecule type" value="Genomic_DNA"/>
</dbReference>
<evidence type="ECO:0000256" key="3">
    <source>
        <dbReference type="SAM" id="MobiDB-lite"/>
    </source>
</evidence>
<evidence type="ECO:0000313" key="6">
    <source>
        <dbReference type="Proteomes" id="UP000769528"/>
    </source>
</evidence>
<gene>
    <name evidence="5" type="ORF">WICMUC_001208</name>
</gene>
<evidence type="ECO:0000313" key="5">
    <source>
        <dbReference type="EMBL" id="KAH3679196.1"/>
    </source>
</evidence>
<dbReference type="Pfam" id="PF00638">
    <property type="entry name" value="Ran_BP1"/>
    <property type="match status" value="1"/>
</dbReference>
<dbReference type="SMART" id="SM00160">
    <property type="entry name" value="RanBD"/>
    <property type="match status" value="1"/>
</dbReference>
<feature type="compositionally biased region" description="Low complexity" evidence="3">
    <location>
        <begin position="190"/>
        <end position="215"/>
    </location>
</feature>
<dbReference type="GO" id="GO:0005634">
    <property type="term" value="C:nucleus"/>
    <property type="evidence" value="ECO:0007669"/>
    <property type="project" value="UniProtKB-SubCell"/>
</dbReference>
<accession>A0A9P8PVR0</accession>
<dbReference type="PANTHER" id="PTHR23138:SF142">
    <property type="entry name" value="RAN-BINDING PROTEIN 3B-RELATED"/>
    <property type="match status" value="1"/>
</dbReference>
<feature type="compositionally biased region" description="Basic and acidic residues" evidence="3">
    <location>
        <begin position="127"/>
        <end position="165"/>
    </location>
</feature>
<comment type="caution">
    <text evidence="5">The sequence shown here is derived from an EMBL/GenBank/DDBJ whole genome shotgun (WGS) entry which is preliminary data.</text>
</comment>
<dbReference type="PROSITE" id="PS50196">
    <property type="entry name" value="RANBD1"/>
    <property type="match status" value="1"/>
</dbReference>
<feature type="region of interest" description="Disordered" evidence="3">
    <location>
        <begin position="1"/>
        <end position="220"/>
    </location>
</feature>
<dbReference type="Proteomes" id="UP000769528">
    <property type="component" value="Unassembled WGS sequence"/>
</dbReference>